<dbReference type="PANTHER" id="PTHR42887">
    <property type="entry name" value="OS12G0638800 PROTEIN"/>
    <property type="match status" value="1"/>
</dbReference>
<gene>
    <name evidence="6" type="ORF">H9892_00990</name>
</gene>
<dbReference type="InterPro" id="IPR004792">
    <property type="entry name" value="BaiN-like"/>
</dbReference>
<dbReference type="Proteomes" id="UP000823990">
    <property type="component" value="Unassembled WGS sequence"/>
</dbReference>
<organism evidence="6 7">
    <name type="scientific">Candidatus Protoclostridium stercorigallinarum</name>
    <dbReference type="NCBI Taxonomy" id="2838741"/>
    <lineage>
        <taxon>Bacteria</taxon>
        <taxon>Bacillati</taxon>
        <taxon>Bacillota</taxon>
        <taxon>Clostridia</taxon>
        <taxon>Candidatus Protoclostridium</taxon>
    </lineage>
</organism>
<protein>
    <submittedName>
        <fullName evidence="6">NAD(P)/FAD-dependent oxidoreductase</fullName>
    </submittedName>
</protein>
<comment type="caution">
    <text evidence="6">The sequence shown here is derived from an EMBL/GenBank/DDBJ whole genome shotgun (WGS) entry which is preliminary data.</text>
</comment>
<dbReference type="NCBIfam" id="TIGR00275">
    <property type="entry name" value="aminoacetone oxidase family FAD-binding enzyme"/>
    <property type="match status" value="1"/>
</dbReference>
<dbReference type="InterPro" id="IPR023166">
    <property type="entry name" value="BaiN-like_dom_sf"/>
</dbReference>
<keyword evidence="3" id="KW-0274">FAD</keyword>
<dbReference type="InterPro" id="IPR055178">
    <property type="entry name" value="RsdA/BaiN/AoA(So)-like_dom"/>
</dbReference>
<feature type="domain" description="RsdA/BaiN/AoA(So)-like insert" evidence="5">
    <location>
        <begin position="185"/>
        <end position="344"/>
    </location>
</feature>
<dbReference type="SUPFAM" id="SSF160996">
    <property type="entry name" value="HI0933 insert domain-like"/>
    <property type="match status" value="1"/>
</dbReference>
<dbReference type="EMBL" id="DXHS01000017">
    <property type="protein sequence ID" value="HIW01907.1"/>
    <property type="molecule type" value="Genomic_DNA"/>
</dbReference>
<dbReference type="SUPFAM" id="SSF51905">
    <property type="entry name" value="FAD/NAD(P)-binding domain"/>
    <property type="match status" value="1"/>
</dbReference>
<evidence type="ECO:0000313" key="6">
    <source>
        <dbReference type="EMBL" id="HIW01907.1"/>
    </source>
</evidence>
<feature type="domain" description="RsdA/BaiN/AoA(So)-like Rossmann fold-like" evidence="4">
    <location>
        <begin position="2"/>
        <end position="396"/>
    </location>
</feature>
<keyword evidence="2" id="KW-0285">Flavoprotein</keyword>
<evidence type="ECO:0000259" key="4">
    <source>
        <dbReference type="Pfam" id="PF03486"/>
    </source>
</evidence>
<name>A0A9D1Q0E2_9FIRM</name>
<dbReference type="InterPro" id="IPR057661">
    <property type="entry name" value="RsdA/BaiN/AoA(So)_Rossmann"/>
</dbReference>
<sequence>MKVGIIGCGAAGLMAAAFCRGDVTVLERNEKAGKKLYITGKGRCNLTNNRALYEFFPNIVRGEKFMMSSLTAFPPPALMELVSGTGLRLKTERGCRVFPASDKSSDVIKALVRLAEDNGAKIVLDTRVLCVTKQDDKFLVSTDNGEYVFDRLIVATGGKSYPSTGSTGDGYKIAASFGHTIVPPVPALSAIVLRDNVFPLRGLSLRNVRATVKACGKEYSEFGEMLFTDDGVSGPIILTLSSKTNRLDLSGGRLVVDLKPALSPETLDERLTSDFGEMRNKDLANILSSLMPKALIPYVLEQSGVPGSVKGNSIKREQRFALGYCVKNLTFSTLKVDDIERAIITSGGVELKEVDPRTMESKLVKGLYFAGEVLDVDALTGGYNLQCAFATGRSAGLAAGRQQ</sequence>
<dbReference type="InterPro" id="IPR036188">
    <property type="entry name" value="FAD/NAD-bd_sf"/>
</dbReference>
<dbReference type="Pfam" id="PF03486">
    <property type="entry name" value="HI0933_like"/>
    <property type="match status" value="1"/>
</dbReference>
<accession>A0A9D1Q0E2</accession>
<evidence type="ECO:0000256" key="1">
    <source>
        <dbReference type="ARBA" id="ARBA00001974"/>
    </source>
</evidence>
<evidence type="ECO:0000259" key="5">
    <source>
        <dbReference type="Pfam" id="PF22780"/>
    </source>
</evidence>
<reference evidence="6" key="1">
    <citation type="journal article" date="2021" name="PeerJ">
        <title>Extensive microbial diversity within the chicken gut microbiome revealed by metagenomics and culture.</title>
        <authorList>
            <person name="Gilroy R."/>
            <person name="Ravi A."/>
            <person name="Getino M."/>
            <person name="Pursley I."/>
            <person name="Horton D.L."/>
            <person name="Alikhan N.F."/>
            <person name="Baker D."/>
            <person name="Gharbi K."/>
            <person name="Hall N."/>
            <person name="Watson M."/>
            <person name="Adriaenssens E.M."/>
            <person name="Foster-Nyarko E."/>
            <person name="Jarju S."/>
            <person name="Secka A."/>
            <person name="Antonio M."/>
            <person name="Oren A."/>
            <person name="Chaudhuri R.R."/>
            <person name="La Ragione R."/>
            <person name="Hildebrand F."/>
            <person name="Pallen M.J."/>
        </authorList>
    </citation>
    <scope>NUCLEOTIDE SEQUENCE</scope>
    <source>
        <strain evidence="6">12435</strain>
    </source>
</reference>
<proteinExistence type="predicted"/>
<dbReference type="Gene3D" id="2.40.30.10">
    <property type="entry name" value="Translation factors"/>
    <property type="match status" value="1"/>
</dbReference>
<evidence type="ECO:0000256" key="3">
    <source>
        <dbReference type="ARBA" id="ARBA00022827"/>
    </source>
</evidence>
<dbReference type="Pfam" id="PF22780">
    <property type="entry name" value="HI0933_like_1st"/>
    <property type="match status" value="1"/>
</dbReference>
<comment type="cofactor">
    <cofactor evidence="1">
        <name>FAD</name>
        <dbReference type="ChEBI" id="CHEBI:57692"/>
    </cofactor>
</comment>
<reference evidence="6" key="2">
    <citation type="submission" date="2021-04" db="EMBL/GenBank/DDBJ databases">
        <authorList>
            <person name="Gilroy R."/>
        </authorList>
    </citation>
    <scope>NUCLEOTIDE SEQUENCE</scope>
    <source>
        <strain evidence="6">12435</strain>
    </source>
</reference>
<dbReference type="Gene3D" id="1.10.8.260">
    <property type="entry name" value="HI0933 insert domain-like"/>
    <property type="match status" value="1"/>
</dbReference>
<evidence type="ECO:0000256" key="2">
    <source>
        <dbReference type="ARBA" id="ARBA00022630"/>
    </source>
</evidence>
<dbReference type="Gene3D" id="3.50.50.60">
    <property type="entry name" value="FAD/NAD(P)-binding domain"/>
    <property type="match status" value="1"/>
</dbReference>
<dbReference type="PANTHER" id="PTHR42887:SF2">
    <property type="entry name" value="OS12G0638800 PROTEIN"/>
    <property type="match status" value="1"/>
</dbReference>
<dbReference type="AlphaFoldDB" id="A0A9D1Q0E2"/>
<evidence type="ECO:0000313" key="7">
    <source>
        <dbReference type="Proteomes" id="UP000823990"/>
    </source>
</evidence>